<gene>
    <name evidence="5" type="ORF">SAMN04488045_0038</name>
</gene>
<keyword evidence="1" id="KW-0805">Transcription regulation</keyword>
<dbReference type="SUPFAM" id="SSF46785">
    <property type="entry name" value="Winged helix' DNA-binding domain"/>
    <property type="match status" value="1"/>
</dbReference>
<keyword evidence="3" id="KW-0804">Transcription</keyword>
<evidence type="ECO:0000313" key="6">
    <source>
        <dbReference type="Proteomes" id="UP000236752"/>
    </source>
</evidence>
<name>A0A1H5S114_9RHOB</name>
<dbReference type="InterPro" id="IPR008920">
    <property type="entry name" value="TF_FadR/GntR_C"/>
</dbReference>
<dbReference type="Gene3D" id="1.10.10.10">
    <property type="entry name" value="Winged helix-like DNA-binding domain superfamily/Winged helix DNA-binding domain"/>
    <property type="match status" value="1"/>
</dbReference>
<proteinExistence type="predicted"/>
<dbReference type="EMBL" id="FNUZ01000001">
    <property type="protein sequence ID" value="SEF43461.1"/>
    <property type="molecule type" value="Genomic_DNA"/>
</dbReference>
<dbReference type="OrthoDB" id="7620579at2"/>
<dbReference type="GO" id="GO:0003677">
    <property type="term" value="F:DNA binding"/>
    <property type="evidence" value="ECO:0007669"/>
    <property type="project" value="UniProtKB-KW"/>
</dbReference>
<dbReference type="InterPro" id="IPR000524">
    <property type="entry name" value="Tscrpt_reg_HTH_GntR"/>
</dbReference>
<evidence type="ECO:0000256" key="2">
    <source>
        <dbReference type="ARBA" id="ARBA00023125"/>
    </source>
</evidence>
<evidence type="ECO:0000256" key="1">
    <source>
        <dbReference type="ARBA" id="ARBA00023015"/>
    </source>
</evidence>
<protein>
    <submittedName>
        <fullName evidence="5">DNA-binding transcriptional regulator, GntR family</fullName>
    </submittedName>
</protein>
<evidence type="ECO:0000259" key="4">
    <source>
        <dbReference type="PROSITE" id="PS50949"/>
    </source>
</evidence>
<dbReference type="Proteomes" id="UP000236752">
    <property type="component" value="Unassembled WGS sequence"/>
</dbReference>
<evidence type="ECO:0000313" key="5">
    <source>
        <dbReference type="EMBL" id="SEF43461.1"/>
    </source>
</evidence>
<dbReference type="GO" id="GO:0003700">
    <property type="term" value="F:DNA-binding transcription factor activity"/>
    <property type="evidence" value="ECO:0007669"/>
    <property type="project" value="InterPro"/>
</dbReference>
<dbReference type="InterPro" id="IPR036388">
    <property type="entry name" value="WH-like_DNA-bd_sf"/>
</dbReference>
<dbReference type="PROSITE" id="PS50949">
    <property type="entry name" value="HTH_GNTR"/>
    <property type="match status" value="1"/>
</dbReference>
<dbReference type="RefSeq" id="WP_103908467.1">
    <property type="nucleotide sequence ID" value="NZ_FNUZ01000001.1"/>
</dbReference>
<dbReference type="PANTHER" id="PTHR43537">
    <property type="entry name" value="TRANSCRIPTIONAL REGULATOR, GNTR FAMILY"/>
    <property type="match status" value="1"/>
</dbReference>
<dbReference type="AlphaFoldDB" id="A0A1H5S114"/>
<feature type="domain" description="HTH gntR-type" evidence="4">
    <location>
        <begin position="19"/>
        <end position="86"/>
    </location>
</feature>
<dbReference type="Pfam" id="PF00392">
    <property type="entry name" value="GntR"/>
    <property type="match status" value="1"/>
</dbReference>
<dbReference type="CDD" id="cd07377">
    <property type="entry name" value="WHTH_GntR"/>
    <property type="match status" value="1"/>
</dbReference>
<reference evidence="5 6" key="1">
    <citation type="submission" date="2016-10" db="EMBL/GenBank/DDBJ databases">
        <authorList>
            <person name="de Groot N.N."/>
        </authorList>
    </citation>
    <scope>NUCLEOTIDE SEQUENCE [LARGE SCALE GENOMIC DNA]</scope>
    <source>
        <strain evidence="5 6">DSM 26915</strain>
    </source>
</reference>
<keyword evidence="2 5" id="KW-0238">DNA-binding</keyword>
<keyword evidence="6" id="KW-1185">Reference proteome</keyword>
<dbReference type="SMART" id="SM00895">
    <property type="entry name" value="FCD"/>
    <property type="match status" value="1"/>
</dbReference>
<dbReference type="InterPro" id="IPR011711">
    <property type="entry name" value="GntR_C"/>
</dbReference>
<dbReference type="PANTHER" id="PTHR43537:SF49">
    <property type="entry name" value="TRANSCRIPTIONAL REGULATORY PROTEIN"/>
    <property type="match status" value="1"/>
</dbReference>
<dbReference type="InterPro" id="IPR036390">
    <property type="entry name" value="WH_DNA-bd_sf"/>
</dbReference>
<organism evidence="5 6">
    <name type="scientific">Thalassococcus halodurans</name>
    <dbReference type="NCBI Taxonomy" id="373675"/>
    <lineage>
        <taxon>Bacteria</taxon>
        <taxon>Pseudomonadati</taxon>
        <taxon>Pseudomonadota</taxon>
        <taxon>Alphaproteobacteria</taxon>
        <taxon>Rhodobacterales</taxon>
        <taxon>Roseobacteraceae</taxon>
        <taxon>Thalassococcus</taxon>
    </lineage>
</organism>
<accession>A0A1H5S114</accession>
<sequence>MTSNSDSSAQFPDDGAPKNVRSAAIASELEAEIVMGTIPAGARLDEQSLTKRFGVSRTPIREALHTLVARSLAERVPYRGVIVVNITRDRIEEMFEAMGEVEALCGQFAAERMSIGDRGKLEALHAQMGEIAKSGDTTEYSALNTEFHGMIYKGTQNRDIAELADQLRLKLAPFRKKQLQSKERVMQSCIEHQAIVEAIIERDTRAASKALRRHLTIAAQEVLSTIPA</sequence>
<dbReference type="SUPFAM" id="SSF48008">
    <property type="entry name" value="GntR ligand-binding domain-like"/>
    <property type="match status" value="1"/>
</dbReference>
<dbReference type="Gene3D" id="1.20.120.530">
    <property type="entry name" value="GntR ligand-binding domain-like"/>
    <property type="match status" value="1"/>
</dbReference>
<dbReference type="Pfam" id="PF07729">
    <property type="entry name" value="FCD"/>
    <property type="match status" value="1"/>
</dbReference>
<dbReference type="SMART" id="SM00345">
    <property type="entry name" value="HTH_GNTR"/>
    <property type="match status" value="1"/>
</dbReference>
<evidence type="ECO:0000256" key="3">
    <source>
        <dbReference type="ARBA" id="ARBA00023163"/>
    </source>
</evidence>